<dbReference type="CDD" id="cd01700">
    <property type="entry name" value="PolY_Pol_V_umuC"/>
    <property type="match status" value="1"/>
</dbReference>
<reference evidence="8 9" key="1">
    <citation type="journal article" date="2018" name="Sci. Adv.">
        <title>Multi-heme cytochromes provide a pathway for survival in energy-limited environments.</title>
        <authorList>
            <person name="Deng X."/>
            <person name="Dohmae N."/>
            <person name="Nealson K.H."/>
            <person name="Hashimoto K."/>
            <person name="Okamoto A."/>
        </authorList>
    </citation>
    <scope>NUCLEOTIDE SEQUENCE [LARGE SCALE GENOMIC DNA]</scope>
    <source>
        <strain evidence="8 9">IS5</strain>
    </source>
</reference>
<evidence type="ECO:0000256" key="2">
    <source>
        <dbReference type="ARBA" id="ARBA00022763"/>
    </source>
</evidence>
<dbReference type="GO" id="GO:0003684">
    <property type="term" value="F:damaged DNA binding"/>
    <property type="evidence" value="ECO:0007669"/>
    <property type="project" value="InterPro"/>
</dbReference>
<dbReference type="Pfam" id="PF11799">
    <property type="entry name" value="IMS_C"/>
    <property type="match status" value="1"/>
</dbReference>
<dbReference type="GO" id="GO:0042276">
    <property type="term" value="P:error-prone translesion synthesis"/>
    <property type="evidence" value="ECO:0007669"/>
    <property type="project" value="TreeGrafter"/>
</dbReference>
<dbReference type="Gene3D" id="3.30.70.270">
    <property type="match status" value="1"/>
</dbReference>
<dbReference type="PROSITE" id="PS50173">
    <property type="entry name" value="UMUC"/>
    <property type="match status" value="1"/>
</dbReference>
<dbReference type="KEGG" id="dfl:DFE_1659"/>
<proteinExistence type="inferred from homology"/>
<dbReference type="InterPro" id="IPR043502">
    <property type="entry name" value="DNA/RNA_pol_sf"/>
</dbReference>
<feature type="compositionally biased region" description="Polar residues" evidence="6">
    <location>
        <begin position="371"/>
        <end position="400"/>
    </location>
</feature>
<dbReference type="Proteomes" id="UP000269883">
    <property type="component" value="Chromosome"/>
</dbReference>
<sequence length="454" mass="49979">MFALVDCNNFYASCERVFDPSARDVPVVVLSNNDGCVIARSPEAKAIGVRMAEPAFKRKGFFARHGVRVFSSNYALYGDMSRRVMDTLGRFTPRMEVYSIDEAFLHLKPTPDRSLQAQASEMRETVRRWTGITVSVGIGPTKTLAKVANRIAKNTPKMHGVCDLSCSTNLGKVLEGVHVSDVWGIGRRITKKLAAVGVTNARQLRDLPDPWVKKRLTATGLMTVWELRGRSCIPLEDAPASKKAIVTSRSFGKPVTTWTQMREAVTAYTARAAEKLRAQNGVAGQLMVYLLTNPHRPELPQYSNSRTVRLPVPTDHTPTLLAAAGDATSAIYKAGFSYKKAGVMLTDIQNADARQLSLLDLTAAPAAGKVPSSSSQNGVRQGQTTNQQESNQKSPQQDMPRQQALMQALDATNSKWGRDTVTYAATGLGRAWKMRQNHKSPRYTTNWEELPLVD</sequence>
<name>A0A2Z6AYY0_9BACT</name>
<dbReference type="GO" id="GO:0005829">
    <property type="term" value="C:cytosol"/>
    <property type="evidence" value="ECO:0007669"/>
    <property type="project" value="TreeGrafter"/>
</dbReference>
<dbReference type="PANTHER" id="PTHR11076:SF34">
    <property type="entry name" value="PROTEIN UMUC"/>
    <property type="match status" value="1"/>
</dbReference>
<evidence type="ECO:0000313" key="9">
    <source>
        <dbReference type="Proteomes" id="UP000269883"/>
    </source>
</evidence>
<gene>
    <name evidence="8" type="ORF">DFE_1659</name>
</gene>
<keyword evidence="3" id="KW-0741">SOS mutagenesis</keyword>
<organism evidence="8 9">
    <name type="scientific">Desulfovibrio ferrophilus</name>
    <dbReference type="NCBI Taxonomy" id="241368"/>
    <lineage>
        <taxon>Bacteria</taxon>
        <taxon>Pseudomonadati</taxon>
        <taxon>Thermodesulfobacteriota</taxon>
        <taxon>Desulfovibrionia</taxon>
        <taxon>Desulfovibrionales</taxon>
        <taxon>Desulfovibrionaceae</taxon>
        <taxon>Desulfovibrio</taxon>
    </lineage>
</organism>
<dbReference type="GO" id="GO:0003887">
    <property type="term" value="F:DNA-directed DNA polymerase activity"/>
    <property type="evidence" value="ECO:0007669"/>
    <property type="project" value="TreeGrafter"/>
</dbReference>
<keyword evidence="5" id="KW-0742">SOS response</keyword>
<dbReference type="EMBL" id="AP017378">
    <property type="protein sequence ID" value="BBD08385.1"/>
    <property type="molecule type" value="Genomic_DNA"/>
</dbReference>
<accession>A0A2Z6AYY0</accession>
<dbReference type="GO" id="GO:0009432">
    <property type="term" value="P:SOS response"/>
    <property type="evidence" value="ECO:0007669"/>
    <property type="project" value="UniProtKB-KW"/>
</dbReference>
<dbReference type="InterPro" id="IPR050116">
    <property type="entry name" value="DNA_polymerase-Y"/>
</dbReference>
<dbReference type="InterPro" id="IPR025188">
    <property type="entry name" value="DUF4113"/>
</dbReference>
<dbReference type="InterPro" id="IPR001126">
    <property type="entry name" value="UmuC"/>
</dbReference>
<comment type="similarity">
    <text evidence="1">Belongs to the DNA polymerase type-Y family.</text>
</comment>
<keyword evidence="2" id="KW-0227">DNA damage</keyword>
<feature type="region of interest" description="Disordered" evidence="6">
    <location>
        <begin position="367"/>
        <end position="402"/>
    </location>
</feature>
<dbReference type="InterPro" id="IPR017961">
    <property type="entry name" value="DNA_pol_Y-fam_little_finger"/>
</dbReference>
<evidence type="ECO:0000259" key="7">
    <source>
        <dbReference type="PROSITE" id="PS50173"/>
    </source>
</evidence>
<dbReference type="PANTHER" id="PTHR11076">
    <property type="entry name" value="DNA REPAIR POLYMERASE UMUC / TRANSFERASE FAMILY MEMBER"/>
    <property type="match status" value="1"/>
</dbReference>
<dbReference type="Gene3D" id="1.10.150.20">
    <property type="entry name" value="5' to 3' exonuclease, C-terminal subdomain"/>
    <property type="match status" value="1"/>
</dbReference>
<evidence type="ECO:0000313" key="8">
    <source>
        <dbReference type="EMBL" id="BBD08385.1"/>
    </source>
</evidence>
<evidence type="ECO:0000256" key="4">
    <source>
        <dbReference type="ARBA" id="ARBA00023204"/>
    </source>
</evidence>
<dbReference type="InterPro" id="IPR043128">
    <property type="entry name" value="Rev_trsase/Diguanyl_cyclase"/>
</dbReference>
<keyword evidence="9" id="KW-1185">Reference proteome</keyword>
<evidence type="ECO:0000256" key="5">
    <source>
        <dbReference type="ARBA" id="ARBA00023236"/>
    </source>
</evidence>
<protein>
    <submittedName>
        <fullName evidence="8">UV repair DNA polymerase</fullName>
    </submittedName>
</protein>
<dbReference type="Pfam" id="PF13438">
    <property type="entry name" value="DUF4113"/>
    <property type="match status" value="1"/>
</dbReference>
<keyword evidence="4" id="KW-0234">DNA repair</keyword>
<evidence type="ECO:0000256" key="1">
    <source>
        <dbReference type="ARBA" id="ARBA00010945"/>
    </source>
</evidence>
<dbReference type="AlphaFoldDB" id="A0A2Z6AYY0"/>
<feature type="domain" description="UmuC" evidence="7">
    <location>
        <begin position="2"/>
        <end position="186"/>
    </location>
</feature>
<evidence type="ECO:0000256" key="3">
    <source>
        <dbReference type="ARBA" id="ARBA00023199"/>
    </source>
</evidence>
<dbReference type="Gene3D" id="3.40.1170.60">
    <property type="match status" value="1"/>
</dbReference>
<dbReference type="SUPFAM" id="SSF56672">
    <property type="entry name" value="DNA/RNA polymerases"/>
    <property type="match status" value="1"/>
</dbReference>
<dbReference type="GO" id="GO:0006281">
    <property type="term" value="P:DNA repair"/>
    <property type="evidence" value="ECO:0007669"/>
    <property type="project" value="UniProtKB-KW"/>
</dbReference>
<dbReference type="Pfam" id="PF00817">
    <property type="entry name" value="IMS"/>
    <property type="match status" value="1"/>
</dbReference>
<evidence type="ECO:0000256" key="6">
    <source>
        <dbReference type="SAM" id="MobiDB-lite"/>
    </source>
</evidence>